<name>A0AAP4F8T8_9CORY</name>
<comment type="caution">
    <text evidence="3">The sequence shown here is derived from an EMBL/GenBank/DDBJ whole genome shotgun (WGS) entry which is preliminary data.</text>
</comment>
<evidence type="ECO:0000256" key="1">
    <source>
        <dbReference type="SAM" id="MobiDB-lite"/>
    </source>
</evidence>
<keyword evidence="2" id="KW-0732">Signal</keyword>
<gene>
    <name evidence="3" type="ORF">QPX54_10990</name>
</gene>
<proteinExistence type="predicted"/>
<dbReference type="EMBL" id="JASNVP010000014">
    <property type="protein sequence ID" value="MDK4327024.1"/>
    <property type="molecule type" value="Genomic_DNA"/>
</dbReference>
<feature type="region of interest" description="Disordered" evidence="1">
    <location>
        <begin position="139"/>
        <end position="210"/>
    </location>
</feature>
<feature type="signal peptide" evidence="2">
    <location>
        <begin position="1"/>
        <end position="27"/>
    </location>
</feature>
<dbReference type="AlphaFoldDB" id="A0AAP4F8T8"/>
<feature type="compositionally biased region" description="Low complexity" evidence="1">
    <location>
        <begin position="200"/>
        <end position="210"/>
    </location>
</feature>
<dbReference type="Proteomes" id="UP001226160">
    <property type="component" value="Unassembled WGS sequence"/>
</dbReference>
<organism evidence="3 4">
    <name type="scientific">Corynebacterium propinquum</name>
    <dbReference type="NCBI Taxonomy" id="43769"/>
    <lineage>
        <taxon>Bacteria</taxon>
        <taxon>Bacillati</taxon>
        <taxon>Actinomycetota</taxon>
        <taxon>Actinomycetes</taxon>
        <taxon>Mycobacteriales</taxon>
        <taxon>Corynebacteriaceae</taxon>
        <taxon>Corynebacterium</taxon>
    </lineage>
</organism>
<protein>
    <submittedName>
        <fullName evidence="3">Uncharacterized protein</fullName>
    </submittedName>
</protein>
<evidence type="ECO:0000313" key="4">
    <source>
        <dbReference type="Proteomes" id="UP001226160"/>
    </source>
</evidence>
<feature type="compositionally biased region" description="Pro residues" evidence="1">
    <location>
        <begin position="174"/>
        <end position="190"/>
    </location>
</feature>
<sequence length="210" mass="21860">MITARMVAAGVLAAAIVIPNIAPVAQAQDSTATATTDNPTMTKAQSEVVVKPINIGDKTISGKLLLRKGESSRNVAIRFDRRNHQETVTVAREEALGDDLVAFEYPIPTKYKLQDGEPITVGVPGQPETFKHVFVGDTNAPETQVPAPGNTPGQKPDGENKPGQKPGNDKPGVVPQPPQNPGATPKPPQRPGGGNGGMMLGSSGSSNLFG</sequence>
<reference evidence="3" key="1">
    <citation type="submission" date="2023-05" db="EMBL/GenBank/DDBJ databases">
        <title>Metabolic capabilities are highly conserved among human nasal-associated Corynebacterium species in pangenomic analyses.</title>
        <authorList>
            <person name="Tran T.H."/>
            <person name="Roberts A.Q."/>
            <person name="Escapa I.F."/>
            <person name="Gao W."/>
            <person name="Conlan S."/>
            <person name="Kong H."/>
            <person name="Segre J.A."/>
            <person name="Kelly M.S."/>
            <person name="Lemon K.P."/>
        </authorList>
    </citation>
    <scope>NUCLEOTIDE SEQUENCE</scope>
    <source>
        <strain evidence="3">KPL2654</strain>
    </source>
</reference>
<accession>A0AAP4F8T8</accession>
<evidence type="ECO:0000256" key="2">
    <source>
        <dbReference type="SAM" id="SignalP"/>
    </source>
</evidence>
<dbReference type="RefSeq" id="WP_249605925.1">
    <property type="nucleotide sequence ID" value="NZ_CP091865.1"/>
</dbReference>
<feature type="chain" id="PRO_5042980248" evidence="2">
    <location>
        <begin position="28"/>
        <end position="210"/>
    </location>
</feature>
<evidence type="ECO:0000313" key="3">
    <source>
        <dbReference type="EMBL" id="MDK4327024.1"/>
    </source>
</evidence>